<dbReference type="EMBL" id="GL433843">
    <property type="protein sequence ID" value="EFN55957.1"/>
    <property type="molecule type" value="Genomic_DNA"/>
</dbReference>
<dbReference type="InParanoid" id="E1ZE25"/>
<dbReference type="InterPro" id="IPR051316">
    <property type="entry name" value="Zinc-reg_GTPase_activator"/>
</dbReference>
<proteinExistence type="predicted"/>
<dbReference type="Gene3D" id="3.40.50.300">
    <property type="entry name" value="P-loop containing nucleotide triphosphate hydrolases"/>
    <property type="match status" value="1"/>
</dbReference>
<dbReference type="RefSeq" id="XP_005848059.1">
    <property type="nucleotide sequence ID" value="XM_005847997.1"/>
</dbReference>
<dbReference type="AlphaFoldDB" id="E1ZE25"/>
<evidence type="ECO:0000259" key="2">
    <source>
        <dbReference type="Pfam" id="PF02492"/>
    </source>
</evidence>
<dbReference type="KEGG" id="cvr:CHLNCDRAFT_145269"/>
<dbReference type="InterPro" id="IPR003495">
    <property type="entry name" value="CobW/HypB/UreG_nucleotide-bd"/>
</dbReference>
<feature type="region of interest" description="Disordered" evidence="1">
    <location>
        <begin position="313"/>
        <end position="337"/>
    </location>
</feature>
<keyword evidence="4" id="KW-1185">Reference proteome</keyword>
<evidence type="ECO:0000313" key="3">
    <source>
        <dbReference type="EMBL" id="EFN55957.1"/>
    </source>
</evidence>
<dbReference type="PANTHER" id="PTHR13748">
    <property type="entry name" value="COBW-RELATED"/>
    <property type="match status" value="1"/>
</dbReference>
<dbReference type="STRING" id="554065.E1ZE25"/>
<gene>
    <name evidence="3" type="ORF">CHLNCDRAFT_145269</name>
</gene>
<dbReference type="GeneID" id="17355481"/>
<evidence type="ECO:0000256" key="1">
    <source>
        <dbReference type="SAM" id="MobiDB-lite"/>
    </source>
</evidence>
<reference evidence="3 4" key="1">
    <citation type="journal article" date="2010" name="Plant Cell">
        <title>The Chlorella variabilis NC64A genome reveals adaptation to photosymbiosis, coevolution with viruses, and cryptic sex.</title>
        <authorList>
            <person name="Blanc G."/>
            <person name="Duncan G."/>
            <person name="Agarkova I."/>
            <person name="Borodovsky M."/>
            <person name="Gurnon J."/>
            <person name="Kuo A."/>
            <person name="Lindquist E."/>
            <person name="Lucas S."/>
            <person name="Pangilinan J."/>
            <person name="Polle J."/>
            <person name="Salamov A."/>
            <person name="Terry A."/>
            <person name="Yamada T."/>
            <person name="Dunigan D.D."/>
            <person name="Grigoriev I.V."/>
            <person name="Claverie J.M."/>
            <person name="Van Etten J.L."/>
        </authorList>
    </citation>
    <scope>NUCLEOTIDE SEQUENCE [LARGE SCALE GENOMIC DNA]</scope>
    <source>
        <strain evidence="3 4">NC64A</strain>
    </source>
</reference>
<sequence>MSALGTMWRGVPVTIVTGALAAGKTTMVASLLRCKPANEVWACLLNEFGAAGLDAALLEGEAAAVSGGGSIIIHQLAGGCLCCVLSNVTPLAIAQLLRRVKPDRLIIEPSGLAHPATLLDMLQGEHLGSSLAVQPVVDATQFVGGTGQPACLSSQLLANQISVADVLVGSKADMCNSDTLRAFQRWAEQLFPPKQLVTTARHGCLADAVTAAMFPGLTASSGDGAQQPAAAAERQQQQQQQLLVPSCLRVKGVFRMAAARWEAVSAAPGPFAAAAAAPETEAVTAPVAVELREMAYRADSRVEIILGISAATSPAACPSGGSNNDRREQQASSSSLADDASSVELRVAKALGAAAAGDWALLQALLLATLQEAQGA</sequence>
<dbReference type="Pfam" id="PF02492">
    <property type="entry name" value="cobW"/>
    <property type="match status" value="1"/>
</dbReference>
<accession>E1ZE25</accession>
<dbReference type="CDD" id="cd03112">
    <property type="entry name" value="CobW-like"/>
    <property type="match status" value="1"/>
</dbReference>
<dbReference type="GO" id="GO:0005737">
    <property type="term" value="C:cytoplasm"/>
    <property type="evidence" value="ECO:0007669"/>
    <property type="project" value="TreeGrafter"/>
</dbReference>
<dbReference type="PANTHER" id="PTHR13748:SF46">
    <property type="entry name" value="ZINC CHAPERONE YEIR"/>
    <property type="match status" value="1"/>
</dbReference>
<organism evidence="4">
    <name type="scientific">Chlorella variabilis</name>
    <name type="common">Green alga</name>
    <dbReference type="NCBI Taxonomy" id="554065"/>
    <lineage>
        <taxon>Eukaryota</taxon>
        <taxon>Viridiplantae</taxon>
        <taxon>Chlorophyta</taxon>
        <taxon>core chlorophytes</taxon>
        <taxon>Trebouxiophyceae</taxon>
        <taxon>Chlorellales</taxon>
        <taxon>Chlorellaceae</taxon>
        <taxon>Chlorella clade</taxon>
        <taxon>Chlorella</taxon>
    </lineage>
</organism>
<name>E1ZE25_CHLVA</name>
<evidence type="ECO:0000313" key="4">
    <source>
        <dbReference type="Proteomes" id="UP000008141"/>
    </source>
</evidence>
<dbReference type="eggNOG" id="KOG2743">
    <property type="taxonomic scope" value="Eukaryota"/>
</dbReference>
<feature type="domain" description="CobW/HypB/UreG nucleotide-binding" evidence="2">
    <location>
        <begin position="12"/>
        <end position="195"/>
    </location>
</feature>
<dbReference type="Proteomes" id="UP000008141">
    <property type="component" value="Unassembled WGS sequence"/>
</dbReference>
<dbReference type="InterPro" id="IPR027417">
    <property type="entry name" value="P-loop_NTPase"/>
</dbReference>
<dbReference type="SUPFAM" id="SSF52540">
    <property type="entry name" value="P-loop containing nucleoside triphosphate hydrolases"/>
    <property type="match status" value="1"/>
</dbReference>
<protein>
    <recommendedName>
        <fullName evidence="2">CobW/HypB/UreG nucleotide-binding domain-containing protein</fullName>
    </recommendedName>
</protein>
<dbReference type="OrthoDB" id="272672at2759"/>